<keyword evidence="6" id="KW-0255">Endonuclease</keyword>
<comment type="catalytic activity">
    <reaction evidence="1">
        <text>Endonucleolytic cleavage to 5'-phosphomononucleotide and 5'-phosphooligonucleotide end-products.</text>
        <dbReference type="EC" id="3.1.30.1"/>
    </reaction>
</comment>
<evidence type="ECO:0000256" key="1">
    <source>
        <dbReference type="ARBA" id="ARBA00000245"/>
    </source>
</evidence>
<dbReference type="EC" id="3.1.30.1" evidence="3"/>
<dbReference type="InterPro" id="IPR003154">
    <property type="entry name" value="S1/P1nuclease"/>
</dbReference>
<evidence type="ECO:0000313" key="11">
    <source>
        <dbReference type="Proteomes" id="UP001281410"/>
    </source>
</evidence>
<gene>
    <name evidence="10" type="ORF">Dsin_028789</name>
</gene>
<dbReference type="GO" id="GO:0004521">
    <property type="term" value="F:RNA endonuclease activity"/>
    <property type="evidence" value="ECO:0007669"/>
    <property type="project" value="UniProtKB-ARBA"/>
</dbReference>
<organism evidence="10 11">
    <name type="scientific">Dipteronia sinensis</name>
    <dbReference type="NCBI Taxonomy" id="43782"/>
    <lineage>
        <taxon>Eukaryota</taxon>
        <taxon>Viridiplantae</taxon>
        <taxon>Streptophyta</taxon>
        <taxon>Embryophyta</taxon>
        <taxon>Tracheophyta</taxon>
        <taxon>Spermatophyta</taxon>
        <taxon>Magnoliopsida</taxon>
        <taxon>eudicotyledons</taxon>
        <taxon>Gunneridae</taxon>
        <taxon>Pentapetalae</taxon>
        <taxon>rosids</taxon>
        <taxon>malvids</taxon>
        <taxon>Sapindales</taxon>
        <taxon>Sapindaceae</taxon>
        <taxon>Hippocastanoideae</taxon>
        <taxon>Acereae</taxon>
        <taxon>Dipteronia</taxon>
    </lineage>
</organism>
<evidence type="ECO:0000256" key="2">
    <source>
        <dbReference type="ARBA" id="ARBA00009547"/>
    </source>
</evidence>
<dbReference type="Proteomes" id="UP001281410">
    <property type="component" value="Unassembled WGS sequence"/>
</dbReference>
<keyword evidence="5" id="KW-0479">Metal-binding</keyword>
<sequence>MGKPAAQTGQHAPRQHARIQGIKAACDWAYKGASEGSTLEYYFDSSLPIVNLRLAQGGVHLAATLKS</sequence>
<comment type="caution">
    <text evidence="10">The sequence shown here is derived from an EMBL/GenBank/DDBJ whole genome shotgun (WGS) entry which is preliminary data.</text>
</comment>
<proteinExistence type="inferred from homology"/>
<dbReference type="GO" id="GO:0003676">
    <property type="term" value="F:nucleic acid binding"/>
    <property type="evidence" value="ECO:0007669"/>
    <property type="project" value="InterPro"/>
</dbReference>
<accession>A0AAD9ZRD6</accession>
<dbReference type="Pfam" id="PF02265">
    <property type="entry name" value="S1-P1_nuclease"/>
    <property type="match status" value="1"/>
</dbReference>
<reference evidence="10" key="1">
    <citation type="journal article" date="2023" name="Plant J.">
        <title>Genome sequences and population genomics provide insights into the demographic history, inbreeding, and mutation load of two 'living fossil' tree species of Dipteronia.</title>
        <authorList>
            <person name="Feng Y."/>
            <person name="Comes H.P."/>
            <person name="Chen J."/>
            <person name="Zhu S."/>
            <person name="Lu R."/>
            <person name="Zhang X."/>
            <person name="Li P."/>
            <person name="Qiu J."/>
            <person name="Olsen K.M."/>
            <person name="Qiu Y."/>
        </authorList>
    </citation>
    <scope>NUCLEOTIDE SEQUENCE</scope>
    <source>
        <strain evidence="10">NBL</strain>
    </source>
</reference>
<evidence type="ECO:0000256" key="5">
    <source>
        <dbReference type="ARBA" id="ARBA00022723"/>
    </source>
</evidence>
<keyword evidence="4" id="KW-0540">Nuclease</keyword>
<dbReference type="EMBL" id="JANJYJ010000009">
    <property type="protein sequence ID" value="KAK3189228.1"/>
    <property type="molecule type" value="Genomic_DNA"/>
</dbReference>
<evidence type="ECO:0000256" key="7">
    <source>
        <dbReference type="ARBA" id="ARBA00022801"/>
    </source>
</evidence>
<evidence type="ECO:0000313" key="10">
    <source>
        <dbReference type="EMBL" id="KAK3189228.1"/>
    </source>
</evidence>
<keyword evidence="11" id="KW-1185">Reference proteome</keyword>
<evidence type="ECO:0000256" key="3">
    <source>
        <dbReference type="ARBA" id="ARBA00012562"/>
    </source>
</evidence>
<dbReference type="SUPFAM" id="SSF48537">
    <property type="entry name" value="Phospholipase C/P1 nuclease"/>
    <property type="match status" value="1"/>
</dbReference>
<comment type="similarity">
    <text evidence="2">Belongs to the nuclease type I family.</text>
</comment>
<keyword evidence="9" id="KW-0325">Glycoprotein</keyword>
<evidence type="ECO:0000256" key="4">
    <source>
        <dbReference type="ARBA" id="ARBA00022722"/>
    </source>
</evidence>
<name>A0AAD9ZRD6_9ROSI</name>
<dbReference type="PANTHER" id="PTHR33146">
    <property type="entry name" value="ENDONUCLEASE 4"/>
    <property type="match status" value="1"/>
</dbReference>
<keyword evidence="8" id="KW-1015">Disulfide bond</keyword>
<evidence type="ECO:0000256" key="6">
    <source>
        <dbReference type="ARBA" id="ARBA00022759"/>
    </source>
</evidence>
<dbReference type="GO" id="GO:0000014">
    <property type="term" value="F:single-stranded DNA endodeoxyribonuclease activity"/>
    <property type="evidence" value="ECO:0007669"/>
    <property type="project" value="UniProtKB-ARBA"/>
</dbReference>
<dbReference type="PANTHER" id="PTHR33146:SF27">
    <property type="entry name" value="ENDONUCLEASE 2"/>
    <property type="match status" value="1"/>
</dbReference>
<protein>
    <recommendedName>
        <fullName evidence="3">Aspergillus nuclease S1</fullName>
        <ecNumber evidence="3">3.1.30.1</ecNumber>
    </recommendedName>
</protein>
<dbReference type="InterPro" id="IPR008947">
    <property type="entry name" value="PLipase_C/P1_nuclease_dom_sf"/>
</dbReference>
<evidence type="ECO:0000256" key="9">
    <source>
        <dbReference type="ARBA" id="ARBA00023180"/>
    </source>
</evidence>
<dbReference type="AlphaFoldDB" id="A0AAD9ZRD6"/>
<keyword evidence="7" id="KW-0378">Hydrolase</keyword>
<dbReference type="Gene3D" id="1.10.575.10">
    <property type="entry name" value="P1 Nuclease"/>
    <property type="match status" value="1"/>
</dbReference>
<evidence type="ECO:0000256" key="8">
    <source>
        <dbReference type="ARBA" id="ARBA00023157"/>
    </source>
</evidence>
<dbReference type="GO" id="GO:0006308">
    <property type="term" value="P:DNA catabolic process"/>
    <property type="evidence" value="ECO:0007669"/>
    <property type="project" value="InterPro"/>
</dbReference>
<dbReference type="GO" id="GO:0046872">
    <property type="term" value="F:metal ion binding"/>
    <property type="evidence" value="ECO:0007669"/>
    <property type="project" value="UniProtKB-KW"/>
</dbReference>